<keyword evidence="10 13" id="KW-0067">ATP-binding</keyword>
<comment type="catalytic activity">
    <reaction evidence="12">
        <text>L-seryl-[protein] + ATP = O-phospho-L-seryl-[protein] + ADP + H(+)</text>
        <dbReference type="Rhea" id="RHEA:17989"/>
        <dbReference type="Rhea" id="RHEA-COMP:9863"/>
        <dbReference type="Rhea" id="RHEA-COMP:11604"/>
        <dbReference type="ChEBI" id="CHEBI:15378"/>
        <dbReference type="ChEBI" id="CHEBI:29999"/>
        <dbReference type="ChEBI" id="CHEBI:30616"/>
        <dbReference type="ChEBI" id="CHEBI:83421"/>
        <dbReference type="ChEBI" id="CHEBI:456216"/>
        <dbReference type="EC" id="2.7.11.1"/>
    </reaction>
</comment>
<evidence type="ECO:0000256" key="8">
    <source>
        <dbReference type="ARBA" id="ARBA00022741"/>
    </source>
</evidence>
<dbReference type="InterPro" id="IPR000719">
    <property type="entry name" value="Prot_kinase_dom"/>
</dbReference>
<evidence type="ECO:0000256" key="6">
    <source>
        <dbReference type="ARBA" id="ARBA00022679"/>
    </source>
</evidence>
<dbReference type="InterPro" id="IPR011009">
    <property type="entry name" value="Kinase-like_dom_sf"/>
</dbReference>
<reference evidence="17 18" key="1">
    <citation type="journal article" date="2011" name="Genome Biol. Evol.">
        <title>Integration of the genetic map and genome assembly of fugu facilitates insights into distinct features of genome evolution in teleosts and mammals.</title>
        <authorList>
            <person name="Kai W."/>
            <person name="Kikuchi K."/>
            <person name="Tohari S."/>
            <person name="Chew A.K."/>
            <person name="Tay A."/>
            <person name="Fujiwara A."/>
            <person name="Hosoya S."/>
            <person name="Suetake H."/>
            <person name="Naruse K."/>
            <person name="Brenner S."/>
            <person name="Suzuki Y."/>
            <person name="Venkatesh B."/>
        </authorList>
    </citation>
    <scope>NUCLEOTIDE SEQUENCE [LARGE SCALE GENOMIC DNA]</scope>
</reference>
<feature type="region of interest" description="Disordered" evidence="15">
    <location>
        <begin position="380"/>
        <end position="401"/>
    </location>
</feature>
<protein>
    <recommendedName>
        <fullName evidence="3">non-specific serine/threonine protein kinase</fullName>
        <ecNumber evidence="3">2.7.11.1</ecNumber>
    </recommendedName>
</protein>
<gene>
    <name evidence="17" type="primary">csnk1g2b</name>
</gene>
<keyword evidence="8 13" id="KW-0547">Nucleotide-binding</keyword>
<evidence type="ECO:0000259" key="16">
    <source>
        <dbReference type="PROSITE" id="PS50011"/>
    </source>
</evidence>
<dbReference type="InterPro" id="IPR008271">
    <property type="entry name" value="Ser/Thr_kinase_AS"/>
</dbReference>
<dbReference type="InterPro" id="IPR017441">
    <property type="entry name" value="Protein_kinase_ATP_BS"/>
</dbReference>
<dbReference type="AlphaFoldDB" id="A0A674N4C0"/>
<evidence type="ECO:0000256" key="14">
    <source>
        <dbReference type="RuleBase" id="RU000304"/>
    </source>
</evidence>
<dbReference type="FunFam" id="1.10.510.10:FF:001113">
    <property type="entry name" value="Casein kinase 1 gamma 2"/>
    <property type="match status" value="1"/>
</dbReference>
<dbReference type="GeneTree" id="ENSGT00940000156470"/>
<feature type="region of interest" description="Disordered" evidence="15">
    <location>
        <begin position="1"/>
        <end position="36"/>
    </location>
</feature>
<evidence type="ECO:0000256" key="1">
    <source>
        <dbReference type="ARBA" id="ARBA00004496"/>
    </source>
</evidence>
<dbReference type="EC" id="2.7.11.1" evidence="3"/>
<dbReference type="GO" id="GO:0016055">
    <property type="term" value="P:Wnt signaling pathway"/>
    <property type="evidence" value="ECO:0007669"/>
    <property type="project" value="UniProtKB-KW"/>
</dbReference>
<dbReference type="GO" id="GO:0005524">
    <property type="term" value="F:ATP binding"/>
    <property type="evidence" value="ECO:0007669"/>
    <property type="project" value="UniProtKB-UniRule"/>
</dbReference>
<keyword evidence="18" id="KW-1185">Reference proteome</keyword>
<evidence type="ECO:0000256" key="13">
    <source>
        <dbReference type="PROSITE-ProRule" id="PRU10141"/>
    </source>
</evidence>
<feature type="domain" description="Protein kinase" evidence="16">
    <location>
        <begin position="44"/>
        <end position="314"/>
    </location>
</feature>
<keyword evidence="6" id="KW-0808">Transferase</keyword>
<comment type="subcellular location">
    <subcellularLocation>
        <location evidence="1">Cytoplasm</location>
    </subcellularLocation>
</comment>
<dbReference type="Ensembl" id="ENSTRUT00000062912.1">
    <property type="protein sequence ID" value="ENSTRUP00000068000.1"/>
    <property type="gene ID" value="ENSTRUG00000022105.2"/>
</dbReference>
<proteinExistence type="inferred from homology"/>
<reference evidence="17" key="2">
    <citation type="submission" date="2025-08" db="UniProtKB">
        <authorList>
            <consortium name="Ensembl"/>
        </authorList>
    </citation>
    <scope>IDENTIFICATION</scope>
</reference>
<evidence type="ECO:0000256" key="4">
    <source>
        <dbReference type="ARBA" id="ARBA00022490"/>
    </source>
</evidence>
<name>A0A674N4C0_TAKRU</name>
<dbReference type="Pfam" id="PF12605">
    <property type="entry name" value="CK1gamma_C"/>
    <property type="match status" value="1"/>
</dbReference>
<reference evidence="17" key="3">
    <citation type="submission" date="2025-09" db="UniProtKB">
        <authorList>
            <consortium name="Ensembl"/>
        </authorList>
    </citation>
    <scope>IDENTIFICATION</scope>
</reference>
<evidence type="ECO:0000256" key="3">
    <source>
        <dbReference type="ARBA" id="ARBA00012513"/>
    </source>
</evidence>
<dbReference type="FunFam" id="3.30.200.20:FF:000018">
    <property type="entry name" value="Casein kinase I isoform gamma-1"/>
    <property type="match status" value="1"/>
</dbReference>
<evidence type="ECO:0000256" key="11">
    <source>
        <dbReference type="ARBA" id="ARBA00047899"/>
    </source>
</evidence>
<dbReference type="Gene3D" id="3.30.200.20">
    <property type="entry name" value="Phosphorylase Kinase, domain 1"/>
    <property type="match status" value="1"/>
</dbReference>
<evidence type="ECO:0000256" key="15">
    <source>
        <dbReference type="SAM" id="MobiDB-lite"/>
    </source>
</evidence>
<dbReference type="Proteomes" id="UP000005226">
    <property type="component" value="Chromosome 20"/>
</dbReference>
<dbReference type="PROSITE" id="PS50011">
    <property type="entry name" value="PROTEIN_KINASE_DOM"/>
    <property type="match status" value="1"/>
</dbReference>
<dbReference type="GO" id="GO:0005737">
    <property type="term" value="C:cytoplasm"/>
    <property type="evidence" value="ECO:0007669"/>
    <property type="project" value="UniProtKB-SubCell"/>
</dbReference>
<accession>A0A674N4C0</accession>
<feature type="compositionally biased region" description="Basic and acidic residues" evidence="15">
    <location>
        <begin position="1"/>
        <end position="15"/>
    </location>
</feature>
<dbReference type="Gene3D" id="1.10.510.10">
    <property type="entry name" value="Transferase(Phosphotransferase) domain 1"/>
    <property type="match status" value="1"/>
</dbReference>
<evidence type="ECO:0000256" key="2">
    <source>
        <dbReference type="ARBA" id="ARBA00005926"/>
    </source>
</evidence>
<dbReference type="GO" id="GO:0004674">
    <property type="term" value="F:protein serine/threonine kinase activity"/>
    <property type="evidence" value="ECO:0007669"/>
    <property type="project" value="UniProtKB-KW"/>
</dbReference>
<dbReference type="PROSITE" id="PS00107">
    <property type="entry name" value="PROTEIN_KINASE_ATP"/>
    <property type="match status" value="1"/>
</dbReference>
<keyword evidence="7" id="KW-0879">Wnt signaling pathway</keyword>
<dbReference type="SUPFAM" id="SSF56112">
    <property type="entry name" value="Protein kinase-like (PK-like)"/>
    <property type="match status" value="1"/>
</dbReference>
<dbReference type="CDD" id="cd14126">
    <property type="entry name" value="STKc_CK1_gamma"/>
    <property type="match status" value="1"/>
</dbReference>
<evidence type="ECO:0000256" key="12">
    <source>
        <dbReference type="ARBA" id="ARBA00048679"/>
    </source>
</evidence>
<feature type="compositionally biased region" description="Polar residues" evidence="15">
    <location>
        <begin position="380"/>
        <end position="399"/>
    </location>
</feature>
<keyword evidence="9" id="KW-0418">Kinase</keyword>
<organism evidence="17 18">
    <name type="scientific">Takifugu rubripes</name>
    <name type="common">Japanese pufferfish</name>
    <name type="synonym">Fugu rubripes</name>
    <dbReference type="NCBI Taxonomy" id="31033"/>
    <lineage>
        <taxon>Eukaryota</taxon>
        <taxon>Metazoa</taxon>
        <taxon>Chordata</taxon>
        <taxon>Craniata</taxon>
        <taxon>Vertebrata</taxon>
        <taxon>Euteleostomi</taxon>
        <taxon>Actinopterygii</taxon>
        <taxon>Neopterygii</taxon>
        <taxon>Teleostei</taxon>
        <taxon>Neoteleostei</taxon>
        <taxon>Acanthomorphata</taxon>
        <taxon>Eupercaria</taxon>
        <taxon>Tetraodontiformes</taxon>
        <taxon>Tetradontoidea</taxon>
        <taxon>Tetraodontidae</taxon>
        <taxon>Takifugu</taxon>
    </lineage>
</organism>
<dbReference type="Pfam" id="PF00069">
    <property type="entry name" value="Pkinase"/>
    <property type="match status" value="1"/>
</dbReference>
<evidence type="ECO:0000313" key="17">
    <source>
        <dbReference type="Ensembl" id="ENSTRUP00000068000.1"/>
    </source>
</evidence>
<feature type="binding site" evidence="13">
    <location>
        <position position="73"/>
    </location>
    <ligand>
        <name>ATP</name>
        <dbReference type="ChEBI" id="CHEBI:30616"/>
    </ligand>
</feature>
<keyword evidence="5 14" id="KW-0723">Serine/threonine-protein kinase</keyword>
<comment type="catalytic activity">
    <reaction evidence="11">
        <text>L-threonyl-[protein] + ATP = O-phospho-L-threonyl-[protein] + ADP + H(+)</text>
        <dbReference type="Rhea" id="RHEA:46608"/>
        <dbReference type="Rhea" id="RHEA-COMP:11060"/>
        <dbReference type="Rhea" id="RHEA-COMP:11605"/>
        <dbReference type="ChEBI" id="CHEBI:15378"/>
        <dbReference type="ChEBI" id="CHEBI:30013"/>
        <dbReference type="ChEBI" id="CHEBI:30616"/>
        <dbReference type="ChEBI" id="CHEBI:61977"/>
        <dbReference type="ChEBI" id="CHEBI:456216"/>
        <dbReference type="EC" id="2.7.11.1"/>
    </reaction>
</comment>
<sequence>MSHPRGKGETEEGKKMSKTAGSRTGHGGRSSGTNSGVLMVGPNFRVGKKIGCGNFGELRLGKNLYTNEYVAIKLEPIKSRAPQLHLEYRFYKQLGNSEGIPQVYYFGPCGKYNAMVMELLGPSLEDLFDLCDRTFTLKTVLMIAIQLITRMEYVHTKSLIYRDVKPENFLVGRPGSKRQHTIHIIDFGLAKEYIDPETKKHIPYREHKSLTGTARYMSINTHLGKEQSRRDDLEALGHMFMYFLRGSLPWQGLKADTLKERYQKIGDTKRATPIEVLCESFPEEMATYLRYVRRLDFFEKPDYDYLRKLFTDLFDRNGYVFDYEYDWVGKSLVSASHCLQTFNSPEPKGSESQPTPVTNKETLGSHLTAERLGGSVQVMSSTNGELNTDDPTAGHSNAPITAPAEVEVADETKCCCFFKRRKRKTLQRHK</sequence>
<dbReference type="InterPro" id="IPR022247">
    <property type="entry name" value="Casein_kinase-1_gamma_C"/>
</dbReference>
<dbReference type="InterPro" id="IPR050235">
    <property type="entry name" value="CK1_Ser-Thr_kinase"/>
</dbReference>
<evidence type="ECO:0000313" key="18">
    <source>
        <dbReference type="Proteomes" id="UP000005226"/>
    </source>
</evidence>
<keyword evidence="4" id="KW-0963">Cytoplasm</keyword>
<comment type="similarity">
    <text evidence="2">Belongs to the protein kinase superfamily. CK1 Ser/Thr protein kinase family. Casein kinase I subfamily.</text>
</comment>
<dbReference type="PANTHER" id="PTHR11909">
    <property type="entry name" value="CASEIN KINASE-RELATED"/>
    <property type="match status" value="1"/>
</dbReference>
<evidence type="ECO:0000256" key="5">
    <source>
        <dbReference type="ARBA" id="ARBA00022527"/>
    </source>
</evidence>
<dbReference type="PROSITE" id="PS00108">
    <property type="entry name" value="PROTEIN_KINASE_ST"/>
    <property type="match status" value="1"/>
</dbReference>
<evidence type="ECO:0000256" key="7">
    <source>
        <dbReference type="ARBA" id="ARBA00022687"/>
    </source>
</evidence>
<evidence type="ECO:0000256" key="10">
    <source>
        <dbReference type="ARBA" id="ARBA00022840"/>
    </source>
</evidence>
<evidence type="ECO:0000256" key="9">
    <source>
        <dbReference type="ARBA" id="ARBA00022777"/>
    </source>
</evidence>
<dbReference type="SMART" id="SM00220">
    <property type="entry name" value="S_TKc"/>
    <property type="match status" value="1"/>
</dbReference>